<evidence type="ECO:0000313" key="2">
    <source>
        <dbReference type="Proteomes" id="UP001149140"/>
    </source>
</evidence>
<name>A0A9X3N192_9ACTN</name>
<dbReference type="Gene3D" id="1.10.10.1150">
    <property type="entry name" value="Coenzyme PQQ synthesis protein D (PqqD)"/>
    <property type="match status" value="1"/>
</dbReference>
<dbReference type="Proteomes" id="UP001149140">
    <property type="component" value="Unassembled WGS sequence"/>
</dbReference>
<dbReference type="EMBL" id="JAPDOD010000070">
    <property type="protein sequence ID" value="MDA0166609.1"/>
    <property type="molecule type" value="Genomic_DNA"/>
</dbReference>
<evidence type="ECO:0000313" key="1">
    <source>
        <dbReference type="EMBL" id="MDA0166609.1"/>
    </source>
</evidence>
<dbReference type="InterPro" id="IPR008792">
    <property type="entry name" value="PQQD"/>
</dbReference>
<reference evidence="1" key="1">
    <citation type="submission" date="2022-10" db="EMBL/GenBank/DDBJ databases">
        <title>The WGS of Solirubrobacter ginsenosidimutans DSM 21036.</title>
        <authorList>
            <person name="Jiang Z."/>
        </authorList>
    </citation>
    <scope>NUCLEOTIDE SEQUENCE</scope>
    <source>
        <strain evidence="1">DSM 21036</strain>
    </source>
</reference>
<gene>
    <name evidence="1" type="ORF">OM076_40485</name>
</gene>
<dbReference type="RefSeq" id="WP_270045866.1">
    <property type="nucleotide sequence ID" value="NZ_JAPDOD010000070.1"/>
</dbReference>
<comment type="caution">
    <text evidence="1">The sequence shown here is derived from an EMBL/GenBank/DDBJ whole genome shotgun (WGS) entry which is preliminary data.</text>
</comment>
<organism evidence="1 2">
    <name type="scientific">Solirubrobacter ginsenosidimutans</name>
    <dbReference type="NCBI Taxonomy" id="490573"/>
    <lineage>
        <taxon>Bacteria</taxon>
        <taxon>Bacillati</taxon>
        <taxon>Actinomycetota</taxon>
        <taxon>Thermoleophilia</taxon>
        <taxon>Solirubrobacterales</taxon>
        <taxon>Solirubrobacteraceae</taxon>
        <taxon>Solirubrobacter</taxon>
    </lineage>
</organism>
<dbReference type="AlphaFoldDB" id="A0A9X3N192"/>
<dbReference type="Pfam" id="PF05402">
    <property type="entry name" value="PqqD"/>
    <property type="match status" value="1"/>
</dbReference>
<sequence length="80" mass="8390">MTNDGCADAGAEVIAIDEHAALCLAANEVGSPLWSALVHGTTLEKLMSAVSELYASSADRLPADVDELFTAFEERGLLQP</sequence>
<protein>
    <submittedName>
        <fullName evidence="1">PqqD family protein</fullName>
    </submittedName>
</protein>
<accession>A0A9X3N192</accession>
<dbReference type="InterPro" id="IPR041881">
    <property type="entry name" value="PqqD_sf"/>
</dbReference>
<keyword evidence="2" id="KW-1185">Reference proteome</keyword>
<proteinExistence type="predicted"/>